<sequence>MLSPFEQALAKAEQDIQQLMMNEWLIQNQPYPALLDESPNVMGDDPIINGTCRTLTLFKSSGYQPKLGHQVSRGQQHYVVRGFSFSDELIILQLE</sequence>
<accession>A0A9X4P8N3</accession>
<dbReference type="EMBL" id="LWID01000001">
    <property type="protein sequence ID" value="MDG6894528.1"/>
    <property type="molecule type" value="Genomic_DNA"/>
</dbReference>
<name>A0A9X4P8N3_9PAST</name>
<reference evidence="1" key="1">
    <citation type="submission" date="2016-03" db="EMBL/GenBank/DDBJ databases">
        <title>Co-evolution between Pasteurellaceae and their hosts.</title>
        <authorList>
            <person name="Hansen M.J."/>
            <person name="Bojesen A.M."/>
            <person name="Planet P."/>
        </authorList>
    </citation>
    <scope>NUCLEOTIDE SEQUENCE</scope>
    <source>
        <strain evidence="1">146/S8/89</strain>
    </source>
</reference>
<protein>
    <submittedName>
        <fullName evidence="1">Phage tail protein</fullName>
    </submittedName>
</protein>
<dbReference type="Gene3D" id="2.40.10.210">
    <property type="entry name" value="Phage tail proteins (gpFII-like)"/>
    <property type="match status" value="1"/>
</dbReference>
<keyword evidence="2" id="KW-1185">Reference proteome</keyword>
<comment type="caution">
    <text evidence="1">The sequence shown here is derived from an EMBL/GenBank/DDBJ whole genome shotgun (WGS) entry which is preliminary data.</text>
</comment>
<gene>
    <name evidence="1" type="ORF">A6A20_02550</name>
</gene>
<evidence type="ECO:0000313" key="1">
    <source>
        <dbReference type="EMBL" id="MDG6894528.1"/>
    </source>
</evidence>
<dbReference type="AlphaFoldDB" id="A0A9X4P8N3"/>
<dbReference type="InterPro" id="IPR025601">
    <property type="entry name" value="ATP-bd_sugar_transptr-like"/>
</dbReference>
<organism evidence="1 2">
    <name type="scientific">Volucribacter amazonae</name>
    <dbReference type="NCBI Taxonomy" id="256731"/>
    <lineage>
        <taxon>Bacteria</taxon>
        <taxon>Pseudomonadati</taxon>
        <taxon>Pseudomonadota</taxon>
        <taxon>Gammaproteobacteria</taxon>
        <taxon>Pasteurellales</taxon>
        <taxon>Pasteurellaceae</taxon>
        <taxon>Volucribacter</taxon>
    </lineage>
</organism>
<evidence type="ECO:0000313" key="2">
    <source>
        <dbReference type="Proteomes" id="UP001155500"/>
    </source>
</evidence>
<dbReference type="Pfam" id="PF13856">
    <property type="entry name" value="Gifsy-2"/>
    <property type="match status" value="1"/>
</dbReference>
<dbReference type="Proteomes" id="UP001155500">
    <property type="component" value="Unassembled WGS sequence"/>
</dbReference>
<dbReference type="RefSeq" id="WP_279572001.1">
    <property type="nucleotide sequence ID" value="NZ_LWID01000001.1"/>
</dbReference>
<proteinExistence type="predicted"/>
<dbReference type="SUPFAM" id="SSF69279">
    <property type="entry name" value="Phage tail proteins"/>
    <property type="match status" value="1"/>
</dbReference>